<feature type="transmembrane region" description="Helical" evidence="6">
    <location>
        <begin position="249"/>
        <end position="269"/>
    </location>
</feature>
<sequence length="401" mass="40345">MTSTATQESTHHRPASWGGVVSLGIGIFAIVMSEFLPASLLPRIADDLEVSIGAAGQSVTVTAIAGAFAALLIAVVLPRMDRRFVMIGLTALAIVSNVIVALAPSLPVLLLARVLLGIALGGFWAMATAMAAKLVPGDHLGRALTIINAGVSVATVVAVPLGAWLGEVWGWRGVFFLGAGVGLVALIAQTATLPHVIPTAVSGLRALGATLRSGIVIAGLTAILLIFGGHFSGFTYIRPAAESVSNIDAGGLAVMLLVFGVANVLGTALSGPIVDRSLRTAILLFPLLVATGMLTMLLTSGSPAGLFIAVALWGFGFGGVPTTVLSWGARTEPARLEQIGGLIVTVCNIAIAVGAIVGGVLVDSVSASATLILGGVLAILGGLVLTSLRRGANGISTPVSN</sequence>
<keyword evidence="2" id="KW-1003">Cell membrane</keyword>
<proteinExistence type="predicted"/>
<feature type="transmembrane region" description="Helical" evidence="6">
    <location>
        <begin position="84"/>
        <end position="104"/>
    </location>
</feature>
<evidence type="ECO:0000256" key="3">
    <source>
        <dbReference type="ARBA" id="ARBA00022692"/>
    </source>
</evidence>
<dbReference type="PANTHER" id="PTHR43124">
    <property type="entry name" value="PURINE EFFLUX PUMP PBUE"/>
    <property type="match status" value="1"/>
</dbReference>
<dbReference type="InterPro" id="IPR036259">
    <property type="entry name" value="MFS_trans_sf"/>
</dbReference>
<accession>A0A6J4IJM5</accession>
<feature type="transmembrane region" description="Helical" evidence="6">
    <location>
        <begin position="339"/>
        <end position="361"/>
    </location>
</feature>
<evidence type="ECO:0000256" key="5">
    <source>
        <dbReference type="ARBA" id="ARBA00023136"/>
    </source>
</evidence>
<feature type="transmembrane region" description="Helical" evidence="6">
    <location>
        <begin position="214"/>
        <end position="237"/>
    </location>
</feature>
<keyword evidence="5 6" id="KW-0472">Membrane</keyword>
<dbReference type="GO" id="GO:0022857">
    <property type="term" value="F:transmembrane transporter activity"/>
    <property type="evidence" value="ECO:0007669"/>
    <property type="project" value="InterPro"/>
</dbReference>
<evidence type="ECO:0000256" key="4">
    <source>
        <dbReference type="ARBA" id="ARBA00022989"/>
    </source>
</evidence>
<feature type="transmembrane region" description="Helical" evidence="6">
    <location>
        <begin position="367"/>
        <end position="388"/>
    </location>
</feature>
<evidence type="ECO:0000256" key="2">
    <source>
        <dbReference type="ARBA" id="ARBA00022475"/>
    </source>
</evidence>
<feature type="domain" description="Major facilitator superfamily (MFS) profile" evidence="7">
    <location>
        <begin position="19"/>
        <end position="393"/>
    </location>
</feature>
<feature type="transmembrane region" description="Helical" evidence="6">
    <location>
        <begin position="110"/>
        <end position="132"/>
    </location>
</feature>
<dbReference type="PANTHER" id="PTHR43124:SF5">
    <property type="entry name" value="PURINE RIBONUCLEOSIDE EFFLUX PUMP NEPI"/>
    <property type="match status" value="1"/>
</dbReference>
<keyword evidence="4 6" id="KW-1133">Transmembrane helix</keyword>
<evidence type="ECO:0000256" key="6">
    <source>
        <dbReference type="SAM" id="Phobius"/>
    </source>
</evidence>
<dbReference type="PROSITE" id="PS50850">
    <property type="entry name" value="MFS"/>
    <property type="match status" value="1"/>
</dbReference>
<name>A0A6J4IJM5_9MICC</name>
<dbReference type="RefSeq" id="WP_294568354.1">
    <property type="nucleotide sequence ID" value="NZ_CADCTE010000124.1"/>
</dbReference>
<dbReference type="InterPro" id="IPR011701">
    <property type="entry name" value="MFS"/>
</dbReference>
<protein>
    <submittedName>
        <fullName evidence="8">Uncharacterized MFS-type transporter</fullName>
    </submittedName>
</protein>
<comment type="subcellular location">
    <subcellularLocation>
        <location evidence="1">Cell membrane</location>
        <topology evidence="1">Multi-pass membrane protein</topology>
    </subcellularLocation>
</comment>
<evidence type="ECO:0000256" key="1">
    <source>
        <dbReference type="ARBA" id="ARBA00004651"/>
    </source>
</evidence>
<keyword evidence="3 6" id="KW-0812">Transmembrane</keyword>
<dbReference type="GO" id="GO:0005886">
    <property type="term" value="C:plasma membrane"/>
    <property type="evidence" value="ECO:0007669"/>
    <property type="project" value="UniProtKB-SubCell"/>
</dbReference>
<dbReference type="InterPro" id="IPR020846">
    <property type="entry name" value="MFS_dom"/>
</dbReference>
<dbReference type="SUPFAM" id="SSF103473">
    <property type="entry name" value="MFS general substrate transporter"/>
    <property type="match status" value="1"/>
</dbReference>
<evidence type="ECO:0000259" key="7">
    <source>
        <dbReference type="PROSITE" id="PS50850"/>
    </source>
</evidence>
<dbReference type="InterPro" id="IPR050189">
    <property type="entry name" value="MFS_Efflux_Transporters"/>
</dbReference>
<dbReference type="AlphaFoldDB" id="A0A6J4IJM5"/>
<dbReference type="Pfam" id="PF07690">
    <property type="entry name" value="MFS_1"/>
    <property type="match status" value="1"/>
</dbReference>
<feature type="transmembrane region" description="Helical" evidence="6">
    <location>
        <begin position="20"/>
        <end position="40"/>
    </location>
</feature>
<feature type="transmembrane region" description="Helical" evidence="6">
    <location>
        <begin position="304"/>
        <end position="327"/>
    </location>
</feature>
<feature type="transmembrane region" description="Helical" evidence="6">
    <location>
        <begin position="52"/>
        <end position="77"/>
    </location>
</feature>
<feature type="transmembrane region" description="Helical" evidence="6">
    <location>
        <begin position="281"/>
        <end position="298"/>
    </location>
</feature>
<dbReference type="CDD" id="cd17324">
    <property type="entry name" value="MFS_NepI_like"/>
    <property type="match status" value="1"/>
</dbReference>
<organism evidence="8">
    <name type="scientific">uncultured Arthrobacter sp</name>
    <dbReference type="NCBI Taxonomy" id="114050"/>
    <lineage>
        <taxon>Bacteria</taxon>
        <taxon>Bacillati</taxon>
        <taxon>Actinomycetota</taxon>
        <taxon>Actinomycetes</taxon>
        <taxon>Micrococcales</taxon>
        <taxon>Micrococcaceae</taxon>
        <taxon>Arthrobacter</taxon>
        <taxon>environmental samples</taxon>
    </lineage>
</organism>
<feature type="transmembrane region" description="Helical" evidence="6">
    <location>
        <begin position="144"/>
        <end position="165"/>
    </location>
</feature>
<evidence type="ECO:0000313" key="8">
    <source>
        <dbReference type="EMBL" id="CAA9252112.1"/>
    </source>
</evidence>
<reference evidence="8" key="1">
    <citation type="submission" date="2020-02" db="EMBL/GenBank/DDBJ databases">
        <authorList>
            <person name="Meier V. D."/>
        </authorList>
    </citation>
    <scope>NUCLEOTIDE SEQUENCE</scope>
    <source>
        <strain evidence="8">AVDCRST_MAG83</strain>
    </source>
</reference>
<dbReference type="EMBL" id="CADCTE010000124">
    <property type="protein sequence ID" value="CAA9252112.1"/>
    <property type="molecule type" value="Genomic_DNA"/>
</dbReference>
<feature type="transmembrane region" description="Helical" evidence="6">
    <location>
        <begin position="171"/>
        <end position="193"/>
    </location>
</feature>
<gene>
    <name evidence="8" type="ORF">AVDCRST_MAG83-2265</name>
</gene>
<dbReference type="Gene3D" id="1.20.1250.20">
    <property type="entry name" value="MFS general substrate transporter like domains"/>
    <property type="match status" value="1"/>
</dbReference>